<gene>
    <name evidence="1" type="ORF">EH31_04645</name>
</gene>
<dbReference type="GO" id="GO:0003887">
    <property type="term" value="F:DNA-directed DNA polymerase activity"/>
    <property type="evidence" value="ECO:0007669"/>
    <property type="project" value="InterPro"/>
</dbReference>
<dbReference type="GO" id="GO:0003677">
    <property type="term" value="F:DNA binding"/>
    <property type="evidence" value="ECO:0007669"/>
    <property type="project" value="InterPro"/>
</dbReference>
<dbReference type="InterPro" id="IPR036768">
    <property type="entry name" value="PolIII_chi_sf"/>
</dbReference>
<dbReference type="eggNOG" id="COG2927">
    <property type="taxonomic scope" value="Bacteria"/>
</dbReference>
<dbReference type="Proteomes" id="UP000027647">
    <property type="component" value="Unassembled WGS sequence"/>
</dbReference>
<protein>
    <submittedName>
        <fullName evidence="1">DNA polymerase III subunit chi</fullName>
    </submittedName>
</protein>
<name>A0A074MAW9_ERYLO</name>
<sequence>MKVDFWQLSRDPVEKVVALIAGRVMDAGERLLVVSKSPEQRQTISRELWKAGPESFLANGEAGVAGAENQPILLSDTAEATNSASHVVYADGEYREVEGFARTFLLFDDDTVEAARSTWRGLDGAEGLERAFFRQDGGKWVKVA</sequence>
<dbReference type="SUPFAM" id="SSF102400">
    <property type="entry name" value="DNA polymerase III chi subunit"/>
    <property type="match status" value="1"/>
</dbReference>
<dbReference type="Gene3D" id="3.40.50.10110">
    <property type="entry name" value="DNA polymerase III subunit chi"/>
    <property type="match status" value="1"/>
</dbReference>
<dbReference type="OrthoDB" id="9795973at2"/>
<dbReference type="EMBL" id="JMIW01000001">
    <property type="protein sequence ID" value="KEO91966.1"/>
    <property type="molecule type" value="Genomic_DNA"/>
</dbReference>
<dbReference type="InterPro" id="IPR007459">
    <property type="entry name" value="DNA_pol3_chi"/>
</dbReference>
<proteinExistence type="predicted"/>
<comment type="caution">
    <text evidence="1">The sequence shown here is derived from an EMBL/GenBank/DDBJ whole genome shotgun (WGS) entry which is preliminary data.</text>
</comment>
<dbReference type="Pfam" id="PF04364">
    <property type="entry name" value="DNA_pol3_chi"/>
    <property type="match status" value="1"/>
</dbReference>
<organism evidence="1 2">
    <name type="scientific">Erythrobacter longus</name>
    <dbReference type="NCBI Taxonomy" id="1044"/>
    <lineage>
        <taxon>Bacteria</taxon>
        <taxon>Pseudomonadati</taxon>
        <taxon>Pseudomonadota</taxon>
        <taxon>Alphaproteobacteria</taxon>
        <taxon>Sphingomonadales</taxon>
        <taxon>Erythrobacteraceae</taxon>
        <taxon>Erythrobacter/Porphyrobacter group</taxon>
        <taxon>Erythrobacter</taxon>
    </lineage>
</organism>
<accession>A0A074MAW9</accession>
<keyword evidence="2" id="KW-1185">Reference proteome</keyword>
<dbReference type="AlphaFoldDB" id="A0A074MAW9"/>
<evidence type="ECO:0000313" key="1">
    <source>
        <dbReference type="EMBL" id="KEO91966.1"/>
    </source>
</evidence>
<evidence type="ECO:0000313" key="2">
    <source>
        <dbReference type="Proteomes" id="UP000027647"/>
    </source>
</evidence>
<dbReference type="STRING" id="1044.EH31_04645"/>
<dbReference type="GO" id="GO:0006260">
    <property type="term" value="P:DNA replication"/>
    <property type="evidence" value="ECO:0007669"/>
    <property type="project" value="InterPro"/>
</dbReference>
<dbReference type="RefSeq" id="WP_034958342.1">
    <property type="nucleotide sequence ID" value="NZ_JMIW01000001.1"/>
</dbReference>
<reference evidence="1 2" key="1">
    <citation type="submission" date="2014-04" db="EMBL/GenBank/DDBJ databases">
        <title>A comprehensive comparison of genomes of Erythrobacter spp. strains.</title>
        <authorList>
            <person name="Zheng Q."/>
        </authorList>
    </citation>
    <scope>NUCLEOTIDE SEQUENCE [LARGE SCALE GENOMIC DNA]</scope>
    <source>
        <strain evidence="1 2">DSM 6997</strain>
    </source>
</reference>